<feature type="transmembrane region" description="Helical" evidence="1">
    <location>
        <begin position="171"/>
        <end position="196"/>
    </location>
</feature>
<keyword evidence="1" id="KW-1133">Transmembrane helix</keyword>
<dbReference type="CDD" id="cd08579">
    <property type="entry name" value="GDPD_memb_like"/>
    <property type="match status" value="1"/>
</dbReference>
<feature type="transmembrane region" description="Helical" evidence="1">
    <location>
        <begin position="71"/>
        <end position="99"/>
    </location>
</feature>
<feature type="transmembrane region" description="Helical" evidence="1">
    <location>
        <begin position="260"/>
        <end position="293"/>
    </location>
</feature>
<dbReference type="PANTHER" id="PTHR46211:SF8">
    <property type="entry name" value="PHOSPHODIESTERASE"/>
    <property type="match status" value="1"/>
</dbReference>
<keyword evidence="4" id="KW-1185">Reference proteome</keyword>
<evidence type="ECO:0000256" key="1">
    <source>
        <dbReference type="SAM" id="Phobius"/>
    </source>
</evidence>
<feature type="transmembrane region" description="Helical" evidence="1">
    <location>
        <begin position="120"/>
        <end position="145"/>
    </location>
</feature>
<proteinExistence type="predicted"/>
<evidence type="ECO:0000313" key="4">
    <source>
        <dbReference type="Proteomes" id="UP000093199"/>
    </source>
</evidence>
<dbReference type="EMBL" id="MASJ01000039">
    <property type="protein sequence ID" value="OCS83055.1"/>
    <property type="molecule type" value="Genomic_DNA"/>
</dbReference>
<sequence>MKRAQRVLTHAFQQIFEHRIEYVRTFLVVRGIQVLLFLPLTSLLFYCMYTWTGFDAITEHNIGKFLAHPYAIFLVSVWLLCCILFIYYELGFYFLQAYYQQKGMPYTFNKIWRRLHRKAVYFFSAQSLVIIAYVLLLIPLAAFLLPVTLTQQLQLPAFIVDELMHSTRGKWLYGIAITVLGFMTLRLLFTLPIFIIHPHLSIWESVVQSWQFSRKKLFETIVLLATLLVTYSSMLALIIAVAFLPLWAVERFLPVAALPVAGITLTLLEVFLVTMFTVLQALFSHIIVSVLYNHSHAVFHPPTPQRLRQTYRKYIRIGAPIVILALIVTNIVSLERSIYAPDTLIIAHRGFMSEGVENTISALVASVEAGADIVEIDIQQTKDGEFVVFHDATLNRLANRSEAVHTLTLAQLMAIEVTADGHRDMIPSLQQMIDAAKAHDVTLLVEVKTHGYETPDYLERIVAQLADNGVLSTYYVQSLNNTIMEKMEALEPRLKTGSVYAFHVGSLPTTDTDFYAIEDSSVSAKVLEEARQKNKPLFIWTVNSERSLQRYLEQDVDGLITNNPHTAAKLRSRLEQDEYFLTRVFHRLTIIF</sequence>
<feature type="transmembrane region" description="Helical" evidence="1">
    <location>
        <begin position="217"/>
        <end position="248"/>
    </location>
</feature>
<feature type="domain" description="GP-PDE" evidence="2">
    <location>
        <begin position="343"/>
        <end position="571"/>
    </location>
</feature>
<dbReference type="AlphaFoldDB" id="A0A1C0Y7E0"/>
<name>A0A1C0Y7E0_9BACL</name>
<dbReference type="Proteomes" id="UP000093199">
    <property type="component" value="Unassembled WGS sequence"/>
</dbReference>
<accession>A0A1C0Y7E0</accession>
<dbReference type="STRING" id="33978.A6M13_06540"/>
<dbReference type="SUPFAM" id="SSF51695">
    <property type="entry name" value="PLC-like phosphodiesterases"/>
    <property type="match status" value="1"/>
</dbReference>
<dbReference type="RefSeq" id="WP_066548078.1">
    <property type="nucleotide sequence ID" value="NZ_MASJ01000039.1"/>
</dbReference>
<organism evidence="3 4">
    <name type="scientific">Caryophanon tenue</name>
    <dbReference type="NCBI Taxonomy" id="33978"/>
    <lineage>
        <taxon>Bacteria</taxon>
        <taxon>Bacillati</taxon>
        <taxon>Bacillota</taxon>
        <taxon>Bacilli</taxon>
        <taxon>Bacillales</taxon>
        <taxon>Caryophanaceae</taxon>
        <taxon>Caryophanon</taxon>
    </lineage>
</organism>
<keyword evidence="1" id="KW-0472">Membrane</keyword>
<evidence type="ECO:0000259" key="2">
    <source>
        <dbReference type="PROSITE" id="PS51704"/>
    </source>
</evidence>
<dbReference type="InterPro" id="IPR018476">
    <property type="entry name" value="GlyceroP-diester-Pdiesterase_M"/>
</dbReference>
<dbReference type="Gene3D" id="3.20.20.190">
    <property type="entry name" value="Phosphatidylinositol (PI) phosphodiesterase"/>
    <property type="match status" value="1"/>
</dbReference>
<dbReference type="GO" id="GO:0008081">
    <property type="term" value="F:phosphoric diester hydrolase activity"/>
    <property type="evidence" value="ECO:0007669"/>
    <property type="project" value="InterPro"/>
</dbReference>
<dbReference type="Pfam" id="PF03009">
    <property type="entry name" value="GDPD"/>
    <property type="match status" value="1"/>
</dbReference>
<gene>
    <name evidence="3" type="ORF">A6M13_06540</name>
</gene>
<reference evidence="3 4" key="1">
    <citation type="submission" date="2016-07" db="EMBL/GenBank/DDBJ databases">
        <title>Caryophanon tenue genome sequencing.</title>
        <authorList>
            <person name="Verma A."/>
            <person name="Pal Y."/>
            <person name="Krishnamurthi S."/>
        </authorList>
    </citation>
    <scope>NUCLEOTIDE SEQUENCE [LARGE SCALE GENOMIC DNA]</scope>
    <source>
        <strain evidence="3 4">DSM 14152</strain>
    </source>
</reference>
<comment type="caution">
    <text evidence="3">The sequence shown here is derived from an EMBL/GenBank/DDBJ whole genome shotgun (WGS) entry which is preliminary data.</text>
</comment>
<dbReference type="GO" id="GO:0006629">
    <property type="term" value="P:lipid metabolic process"/>
    <property type="evidence" value="ECO:0007669"/>
    <property type="project" value="InterPro"/>
</dbReference>
<keyword evidence="1" id="KW-0812">Transmembrane</keyword>
<dbReference type="PANTHER" id="PTHR46211">
    <property type="entry name" value="GLYCEROPHOSPHORYL DIESTER PHOSPHODIESTERASE"/>
    <property type="match status" value="1"/>
</dbReference>
<dbReference type="InterPro" id="IPR017946">
    <property type="entry name" value="PLC-like_Pdiesterase_TIM-brl"/>
</dbReference>
<dbReference type="PROSITE" id="PS51704">
    <property type="entry name" value="GP_PDE"/>
    <property type="match status" value="1"/>
</dbReference>
<dbReference type="InterPro" id="IPR030395">
    <property type="entry name" value="GP_PDE_dom"/>
</dbReference>
<protein>
    <recommendedName>
        <fullName evidence="2">GP-PDE domain-containing protein</fullName>
    </recommendedName>
</protein>
<feature type="transmembrane region" description="Helical" evidence="1">
    <location>
        <begin position="27"/>
        <end position="51"/>
    </location>
</feature>
<dbReference type="Pfam" id="PF10110">
    <property type="entry name" value="GPDPase_memb"/>
    <property type="match status" value="1"/>
</dbReference>
<feature type="transmembrane region" description="Helical" evidence="1">
    <location>
        <begin position="314"/>
        <end position="334"/>
    </location>
</feature>
<evidence type="ECO:0000313" key="3">
    <source>
        <dbReference type="EMBL" id="OCS83055.1"/>
    </source>
</evidence>